<feature type="coiled-coil region" evidence="1">
    <location>
        <begin position="269"/>
        <end position="313"/>
    </location>
</feature>
<dbReference type="EMBL" id="JAUKVY010000014">
    <property type="protein sequence ID" value="MDO1534492.1"/>
    <property type="molecule type" value="Genomic_DNA"/>
</dbReference>
<reference evidence="4" key="1">
    <citation type="submission" date="2023-06" db="EMBL/GenBank/DDBJ databases">
        <authorList>
            <person name="Jiang Y."/>
            <person name="Liu Q."/>
        </authorList>
    </citation>
    <scope>NUCLEOTIDE SEQUENCE</scope>
    <source>
        <strain evidence="4">CGMCC 1.12090</strain>
    </source>
</reference>
<feature type="compositionally biased region" description="Low complexity" evidence="2">
    <location>
        <begin position="207"/>
        <end position="221"/>
    </location>
</feature>
<proteinExistence type="predicted"/>
<name>A0ABT8S6E7_9BURK</name>
<evidence type="ECO:0000313" key="4">
    <source>
        <dbReference type="EMBL" id="MDO1534492.1"/>
    </source>
</evidence>
<dbReference type="RefSeq" id="WP_286531740.1">
    <property type="nucleotide sequence ID" value="NZ_JAUJZH010000014.1"/>
</dbReference>
<sequence>MTIGRPQGAVWIGKPMDVAIPLSLDGAEAGGSLCLEAEVLQGDSPMPDRRVTVSFEQGAGGTRMRVRSTVPIEEPVVTLNVRAGCDLKSTRNYVLLADVPVDAALPAVAAAPMRQFPESAPLPRPVARAVPRSTAGDGGVSGPEGISPPPAPRRSSPPPPRAPVAAEDVPPRPRRTPAAEAAAAARRTAAAVPAPATRVTPPPSPPAASEAAPREAGAGRPRLQVEALEPAPARAGNLRATPELTLPDAPDPVRRAAAAALWNALDPAAEEAQREAKRAKDTEAALAALREQAAQNQRTLLEMRSELAEARESRYANPLVYALVALLLLALIGMFMLWRLARRASAPAWWGEAPPGVDDPRRPRPHGGLLDDEMDLDSEPPGKRRNVGPRTFGPTPFAPLEPDDDLDSGPHAPLPHPAQLAEGTPVRPVNTEELFDVQQQSDFFLSLGQHDQAIAVLREHIAANPGTSALAYLDLLRIFHSLEREDDYTRLAEDFERVFNADVPSFAHFTDTGKGLEHYRSALARIEALWPAPGTLALIEELVFRRPGHNDEAFDLAAYQELLLLYSVAKEVIDPASAPAAAFEPHAFADTQVREGPPTVTAPPDTELAPPAIAGGPVLPPSIYGSIDQGMQHETVIDPDAQLSPAAPAPTVRPAVLPDLEMDLGAFDKTAYETMPTPLEPAKAPTPSNDPHVIDFELFDPSTEAEIAPRPIKR</sequence>
<keyword evidence="3" id="KW-1133">Transmembrane helix</keyword>
<protein>
    <recommendedName>
        <fullName evidence="6">Tetratricopeptide repeat protein</fullName>
    </recommendedName>
</protein>
<feature type="transmembrane region" description="Helical" evidence="3">
    <location>
        <begin position="319"/>
        <end position="338"/>
    </location>
</feature>
<evidence type="ECO:0000256" key="1">
    <source>
        <dbReference type="SAM" id="Coils"/>
    </source>
</evidence>
<keyword evidence="3" id="KW-0812">Transmembrane</keyword>
<dbReference type="Proteomes" id="UP001169027">
    <property type="component" value="Unassembled WGS sequence"/>
</dbReference>
<keyword evidence="3" id="KW-0472">Membrane</keyword>
<feature type="region of interest" description="Disordered" evidence="2">
    <location>
        <begin position="117"/>
        <end position="221"/>
    </location>
</feature>
<feature type="compositionally biased region" description="Pro residues" evidence="2">
    <location>
        <begin position="146"/>
        <end position="162"/>
    </location>
</feature>
<gene>
    <name evidence="4" type="ORF">Q2T77_19560</name>
</gene>
<feature type="compositionally biased region" description="Low complexity" evidence="2">
    <location>
        <begin position="176"/>
        <end position="199"/>
    </location>
</feature>
<evidence type="ECO:0008006" key="6">
    <source>
        <dbReference type="Google" id="ProtNLM"/>
    </source>
</evidence>
<comment type="caution">
    <text evidence="4">The sequence shown here is derived from an EMBL/GenBank/DDBJ whole genome shotgun (WGS) entry which is preliminary data.</text>
</comment>
<keyword evidence="5" id="KW-1185">Reference proteome</keyword>
<evidence type="ECO:0000313" key="5">
    <source>
        <dbReference type="Proteomes" id="UP001169027"/>
    </source>
</evidence>
<feature type="region of interest" description="Disordered" evidence="2">
    <location>
        <begin position="350"/>
        <end position="423"/>
    </location>
</feature>
<evidence type="ECO:0000256" key="2">
    <source>
        <dbReference type="SAM" id="MobiDB-lite"/>
    </source>
</evidence>
<evidence type="ECO:0000256" key="3">
    <source>
        <dbReference type="SAM" id="Phobius"/>
    </source>
</evidence>
<accession>A0ABT8S6E7</accession>
<organism evidence="4 5">
    <name type="scientific">Variovorax ginsengisoli</name>
    <dbReference type="NCBI Taxonomy" id="363844"/>
    <lineage>
        <taxon>Bacteria</taxon>
        <taxon>Pseudomonadati</taxon>
        <taxon>Pseudomonadota</taxon>
        <taxon>Betaproteobacteria</taxon>
        <taxon>Burkholderiales</taxon>
        <taxon>Comamonadaceae</taxon>
        <taxon>Variovorax</taxon>
    </lineage>
</organism>
<keyword evidence="1" id="KW-0175">Coiled coil</keyword>